<dbReference type="AlphaFoldDB" id="A0A0J8TWZ7"/>
<feature type="region of interest" description="Disordered" evidence="1">
    <location>
        <begin position="1"/>
        <end position="82"/>
    </location>
</feature>
<organism evidence="2 3">
    <name type="scientific">Coccidioides immitis RMSCC 3703</name>
    <dbReference type="NCBI Taxonomy" id="454286"/>
    <lineage>
        <taxon>Eukaryota</taxon>
        <taxon>Fungi</taxon>
        <taxon>Dikarya</taxon>
        <taxon>Ascomycota</taxon>
        <taxon>Pezizomycotina</taxon>
        <taxon>Eurotiomycetes</taxon>
        <taxon>Eurotiomycetidae</taxon>
        <taxon>Onygenales</taxon>
        <taxon>Onygenaceae</taxon>
        <taxon>Coccidioides</taxon>
    </lineage>
</organism>
<feature type="region of interest" description="Disordered" evidence="1">
    <location>
        <begin position="129"/>
        <end position="150"/>
    </location>
</feature>
<protein>
    <submittedName>
        <fullName evidence="2">Uncharacterized protein</fullName>
    </submittedName>
</protein>
<evidence type="ECO:0000313" key="3">
    <source>
        <dbReference type="Proteomes" id="UP000054559"/>
    </source>
</evidence>
<sequence>MCDRDAFRSTSPFSKEFGKIDESQGVTTPSKDHKSSKNVFAQGPLRKYEHSQQMANEYSIPMSQNTQLYRRDQRPSPHPENTCAHRLLGVNLICRDVLRKMRKIAQVPIFGDVVAEQTSTTLLKLTMRKNGAGPRNEPVRLISDPQRERS</sequence>
<feature type="compositionally biased region" description="Polar residues" evidence="1">
    <location>
        <begin position="51"/>
        <end position="68"/>
    </location>
</feature>
<gene>
    <name evidence="2" type="ORF">CISG_07168</name>
</gene>
<evidence type="ECO:0000313" key="2">
    <source>
        <dbReference type="EMBL" id="KMU78507.1"/>
    </source>
</evidence>
<accession>A0A0J8TWZ7</accession>
<dbReference type="EMBL" id="DS268166">
    <property type="protein sequence ID" value="KMU78507.1"/>
    <property type="molecule type" value="Genomic_DNA"/>
</dbReference>
<proteinExistence type="predicted"/>
<name>A0A0J8TWZ7_COCIT</name>
<dbReference type="Proteomes" id="UP000054559">
    <property type="component" value="Unassembled WGS sequence"/>
</dbReference>
<evidence type="ECO:0000256" key="1">
    <source>
        <dbReference type="SAM" id="MobiDB-lite"/>
    </source>
</evidence>
<reference evidence="3" key="1">
    <citation type="journal article" date="2010" name="Genome Res.">
        <title>Population genomic sequencing of Coccidioides fungi reveals recent hybridization and transposon control.</title>
        <authorList>
            <person name="Neafsey D.E."/>
            <person name="Barker B.M."/>
            <person name="Sharpton T.J."/>
            <person name="Stajich J.E."/>
            <person name="Park D.J."/>
            <person name="Whiston E."/>
            <person name="Hung C.-Y."/>
            <person name="McMahan C."/>
            <person name="White J."/>
            <person name="Sykes S."/>
            <person name="Heiman D."/>
            <person name="Young S."/>
            <person name="Zeng Q."/>
            <person name="Abouelleil A."/>
            <person name="Aftuck L."/>
            <person name="Bessette D."/>
            <person name="Brown A."/>
            <person name="FitzGerald M."/>
            <person name="Lui A."/>
            <person name="Macdonald J.P."/>
            <person name="Priest M."/>
            <person name="Orbach M.J."/>
            <person name="Galgiani J.N."/>
            <person name="Kirkland T.N."/>
            <person name="Cole G.T."/>
            <person name="Birren B.W."/>
            <person name="Henn M.R."/>
            <person name="Taylor J.W."/>
            <person name="Rounsley S.D."/>
        </authorList>
    </citation>
    <scope>NUCLEOTIDE SEQUENCE [LARGE SCALE GENOMIC DNA]</scope>
    <source>
        <strain evidence="3">RMSCC 3703</strain>
    </source>
</reference>